<protein>
    <submittedName>
        <fullName evidence="15">Potassium channel, putative</fullName>
    </submittedName>
</protein>
<dbReference type="PANTHER" id="PTHR10027">
    <property type="entry name" value="CALCIUM-ACTIVATED POTASSIUM CHANNEL ALPHA CHAIN"/>
    <property type="match status" value="1"/>
</dbReference>
<dbReference type="GO" id="GO:0005267">
    <property type="term" value="F:potassium channel activity"/>
    <property type="evidence" value="ECO:0007669"/>
    <property type="project" value="UniProtKB-KW"/>
</dbReference>
<keyword evidence="7 11" id="KW-1133">Transmembrane helix</keyword>
<feature type="transmembrane region" description="Helical" evidence="11">
    <location>
        <begin position="184"/>
        <end position="207"/>
    </location>
</feature>
<feature type="transmembrane region" description="Helical" evidence="11">
    <location>
        <begin position="244"/>
        <end position="262"/>
    </location>
</feature>
<evidence type="ECO:0000259" key="12">
    <source>
        <dbReference type="Pfam" id="PF03493"/>
    </source>
</evidence>
<feature type="transmembrane region" description="Helical" evidence="11">
    <location>
        <begin position="12"/>
        <end position="32"/>
    </location>
</feature>
<dbReference type="SUPFAM" id="SSF81324">
    <property type="entry name" value="Voltage-gated potassium channels"/>
    <property type="match status" value="1"/>
</dbReference>
<feature type="transmembrane region" description="Helical" evidence="11">
    <location>
        <begin position="324"/>
        <end position="342"/>
    </location>
</feature>
<reference evidence="16 17" key="1">
    <citation type="submission" date="2016-05" db="EMBL/GenBank/DDBJ databases">
        <authorList>
            <person name="Naeem Raeece"/>
        </authorList>
    </citation>
    <scope>NUCLEOTIDE SEQUENCE [LARGE SCALE GENOMIC DNA]</scope>
</reference>
<feature type="transmembrane region" description="Helical" evidence="11">
    <location>
        <begin position="349"/>
        <end position="366"/>
    </location>
</feature>
<dbReference type="Gene3D" id="1.10.287.70">
    <property type="match status" value="1"/>
</dbReference>
<dbReference type="Proteomes" id="UP000078555">
    <property type="component" value="Unassembled WGS sequence"/>
</dbReference>
<evidence type="ECO:0000256" key="11">
    <source>
        <dbReference type="SAM" id="Phobius"/>
    </source>
</evidence>
<feature type="domain" description="Potassium channel" evidence="13">
    <location>
        <begin position="287"/>
        <end position="372"/>
    </location>
</feature>
<dbReference type="InterPro" id="IPR047871">
    <property type="entry name" value="K_chnl_Slo-like"/>
</dbReference>
<dbReference type="Gene3D" id="3.40.50.720">
    <property type="entry name" value="NAD(P)-binding Rossmann-like Domain"/>
    <property type="match status" value="1"/>
</dbReference>
<evidence type="ECO:0000313" key="15">
    <source>
        <dbReference type="EMBL" id="SBT42498.1"/>
    </source>
</evidence>
<evidence type="ECO:0000313" key="16">
    <source>
        <dbReference type="Proteomes" id="UP000078550"/>
    </source>
</evidence>
<proteinExistence type="predicted"/>
<dbReference type="Proteomes" id="UP000078550">
    <property type="component" value="Unassembled WGS sequence"/>
</dbReference>
<evidence type="ECO:0000313" key="17">
    <source>
        <dbReference type="Proteomes" id="UP000078555"/>
    </source>
</evidence>
<accession>A0A1A8ZER9</accession>
<evidence type="ECO:0000256" key="5">
    <source>
        <dbReference type="ARBA" id="ARBA00022826"/>
    </source>
</evidence>
<dbReference type="PANTHER" id="PTHR10027:SF10">
    <property type="entry name" value="SLOWPOKE 2, ISOFORM D"/>
    <property type="match status" value="1"/>
</dbReference>
<keyword evidence="10 15" id="KW-0407">Ion channel</keyword>
<gene>
    <name evidence="14" type="ORF">POVWA1_045310</name>
    <name evidence="15" type="ORF">POVWA2_043880</name>
</gene>
<keyword evidence="9 11" id="KW-0472">Membrane</keyword>
<feature type="domain" description="Calcium-activated potassium channel BK alpha subunit" evidence="12">
    <location>
        <begin position="525"/>
        <end position="620"/>
    </location>
</feature>
<dbReference type="GO" id="GO:0016020">
    <property type="term" value="C:membrane"/>
    <property type="evidence" value="ECO:0007669"/>
    <property type="project" value="UniProtKB-SubCell"/>
</dbReference>
<keyword evidence="3" id="KW-0633">Potassium transport</keyword>
<feature type="transmembrane region" description="Helical" evidence="11">
    <location>
        <begin position="283"/>
        <end position="304"/>
    </location>
</feature>
<keyword evidence="5" id="KW-0631">Potassium channel</keyword>
<organism evidence="15 16">
    <name type="scientific">Plasmodium ovale wallikeri</name>
    <dbReference type="NCBI Taxonomy" id="864142"/>
    <lineage>
        <taxon>Eukaryota</taxon>
        <taxon>Sar</taxon>
        <taxon>Alveolata</taxon>
        <taxon>Apicomplexa</taxon>
        <taxon>Aconoidasida</taxon>
        <taxon>Haemosporida</taxon>
        <taxon>Plasmodiidae</taxon>
        <taxon>Plasmodium</taxon>
        <taxon>Plasmodium (Plasmodium)</taxon>
    </lineage>
</organism>
<keyword evidence="17" id="KW-1185">Reference proteome</keyword>
<dbReference type="Pfam" id="PF07885">
    <property type="entry name" value="Ion_trans_2"/>
    <property type="match status" value="1"/>
</dbReference>
<evidence type="ECO:0000256" key="4">
    <source>
        <dbReference type="ARBA" id="ARBA00022692"/>
    </source>
</evidence>
<dbReference type="EMBL" id="FLRD01000121">
    <property type="protein sequence ID" value="SBT42105.1"/>
    <property type="molecule type" value="Genomic_DNA"/>
</dbReference>
<evidence type="ECO:0000256" key="9">
    <source>
        <dbReference type="ARBA" id="ARBA00023136"/>
    </source>
</evidence>
<sequence>MKSGLLSINDIFFLVKNIFKYFLIFLNGLYLIKLPQSSKESIDYVSGAICIGIGVTLKIVLIAIYWIYFMDIYMLKKCRKKNFLNLFNLNKIDRDTNATTMIESDDFEYKKLIKQFFFKKVYYSVKKKHKMIELYMLKIYNSTFNYYFCNIRDILYTTVWYISLYYWRRDTYDIIWDFNKIPSYIYNMLIVLLSSSYIDLVMIILSYNKSKYYVMKSKLLIDVFFSAPCVFFFYKHVLVLKNQIDIYFVMGFLRNIKIFLNVSYARIEQNYILTNTEIKIIRIVLGVLLLCNAFASTIYTIQAIHPYHLENGNFQYFLHSYLDYFYFSIISISTVGYGDIFPINKLSKIVCIFFIFWTFIWVPIQFNDLIISIFSKKKTYGKISINRQNFILLIGDVEPQQLNVFLFESIAYGNKLKFHILTTYPIHFYEEQIEIANNFCISMYIKNFDLNQKQNTNLLYSINAQNASYLFLFSDKFNNGHYNIDTKSFTRLLILKKFLHGKKNAVIELRNKCVSNVIKSIGCENFIIVNLKHSLIVKNLKHPGFITLILNLFTAYNYDANSYNFNDIQTFPSLRYIAEFNRGSRTKIFSFLVHKNMVGLKFDKLFHRLYESLGIILIGIETVRINSLFTGRDEKKEDFLIKSLINIIKKKKKKKKHFKFTHLHLLNRYLSPLIYLKQHNGKRCTTSKSNLLKMNNISDDYMSEWDKTTLICGDYNNGLCEGLTSTDWDNSKNSPLRRKKKKSAMHAENYLDVCINIENGNTRGSNAQDNNISIDNCVSNKPKRRRWEKGDEKTREDLTNWDYNIIHTKTNARCSYHDGENKGNRKLMCYLNLLGKNYAMKESDKCIVIANSKKVIKYLSKAKSLFWLFEIKRKKSDKIAYDLKSVIQTKQTFNKYFAANVKKKMTTISSMQNKIIINKNADVIAMNYHDLFNTYKIGKIFAKRSYSFEGKSKKDVHAKVRNPSALNRGTHTSIRRDTGPWKVDGCNDNRYNSDISSCRHVRNWDHEYSDEAECCLTYPYLNPCGEDKLGRRMREQTEIFPHGEPSNRVDKRKNIRFSMKPNLNNAALFRAGYVQFGKNGINYFYYRRRLKKKHYLNGNGNGNGNVREEDVKLKKKIKNDQFDRAVRKITVAYSYAEACEKYFVHSNSRKLLLLINYTSNISQLIKMINRKYKYNIVILTDEIPTVNIWDLYKYNVVFIKCKSLDDYSLLNAGLIEADCVLILPTEAANISETNEIDMNSIILTRKIAHLLKKKKKTYFVNNIITELINPSNIIFLEENKMIKLKEKKSSYSDFFPYVNSSQFFASNIICETMLYNFMTHHKSFTKFSVCNDTLKCLVKDISIIYICDLNKYFNFSFKKIKTFRDIFYFLAKKNIITIGLYRKGDKNVPFYVYTKPSEKCVLRLDDVIYIL</sequence>
<keyword evidence="6" id="KW-0630">Potassium</keyword>
<dbReference type="InterPro" id="IPR013099">
    <property type="entry name" value="K_chnl_dom"/>
</dbReference>
<evidence type="ECO:0000256" key="1">
    <source>
        <dbReference type="ARBA" id="ARBA00004141"/>
    </source>
</evidence>
<dbReference type="Pfam" id="PF03493">
    <property type="entry name" value="BK_channel_a"/>
    <property type="match status" value="1"/>
</dbReference>
<feature type="transmembrane region" description="Helical" evidence="11">
    <location>
        <begin position="219"/>
        <end position="238"/>
    </location>
</feature>
<dbReference type="InterPro" id="IPR003929">
    <property type="entry name" value="K_chnl_BK_asu"/>
</dbReference>
<evidence type="ECO:0000256" key="6">
    <source>
        <dbReference type="ARBA" id="ARBA00022958"/>
    </source>
</evidence>
<keyword evidence="2" id="KW-0813">Transport</keyword>
<evidence type="ECO:0000256" key="8">
    <source>
        <dbReference type="ARBA" id="ARBA00023065"/>
    </source>
</evidence>
<evidence type="ECO:0000256" key="3">
    <source>
        <dbReference type="ARBA" id="ARBA00022538"/>
    </source>
</evidence>
<reference evidence="15" key="2">
    <citation type="submission" date="2016-05" db="EMBL/GenBank/DDBJ databases">
        <authorList>
            <person name="Lavstsen T."/>
            <person name="Jespersen J.S."/>
        </authorList>
    </citation>
    <scope>NUCLEOTIDE SEQUENCE [LARGE SCALE GENOMIC DNA]</scope>
</reference>
<keyword evidence="8" id="KW-0406">Ion transport</keyword>
<feature type="transmembrane region" description="Helical" evidence="11">
    <location>
        <begin position="44"/>
        <end position="69"/>
    </location>
</feature>
<dbReference type="EMBL" id="FLRE01000165">
    <property type="protein sequence ID" value="SBT42498.1"/>
    <property type="molecule type" value="Genomic_DNA"/>
</dbReference>
<name>A0A1A8ZER9_PLAOA</name>
<comment type="subcellular location">
    <subcellularLocation>
        <location evidence="1">Membrane</location>
        <topology evidence="1">Multi-pass membrane protein</topology>
    </subcellularLocation>
</comment>
<feature type="transmembrane region" description="Helical" evidence="11">
    <location>
        <begin position="144"/>
        <end position="164"/>
    </location>
</feature>
<evidence type="ECO:0000256" key="2">
    <source>
        <dbReference type="ARBA" id="ARBA00022448"/>
    </source>
</evidence>
<evidence type="ECO:0000256" key="7">
    <source>
        <dbReference type="ARBA" id="ARBA00022989"/>
    </source>
</evidence>
<evidence type="ECO:0000256" key="10">
    <source>
        <dbReference type="ARBA" id="ARBA00023303"/>
    </source>
</evidence>
<evidence type="ECO:0000313" key="14">
    <source>
        <dbReference type="EMBL" id="SBT42105.1"/>
    </source>
</evidence>
<keyword evidence="4 11" id="KW-0812">Transmembrane</keyword>
<evidence type="ECO:0000259" key="13">
    <source>
        <dbReference type="Pfam" id="PF07885"/>
    </source>
</evidence>